<feature type="compositionally biased region" description="Low complexity" evidence="1">
    <location>
        <begin position="71"/>
        <end position="87"/>
    </location>
</feature>
<gene>
    <name evidence="2" type="ORF">PXEA_LOCUS17770</name>
</gene>
<dbReference type="AlphaFoldDB" id="A0A448WZQ7"/>
<proteinExistence type="predicted"/>
<accession>A0A448WZQ7</accession>
<keyword evidence="3" id="KW-1185">Reference proteome</keyword>
<evidence type="ECO:0000256" key="1">
    <source>
        <dbReference type="SAM" id="MobiDB-lite"/>
    </source>
</evidence>
<sequence length="224" mass="24454">MLFSVCREDEGWDVSVHKSILLLTCSLVCRPIDENEHPDHPIPASTVFRSNEHSGLSASSLGGPFTVNGATGSSPTRCSSPSSGQSGLFRTPTRLSITNQCRQTSLTAQSSPSVSLHPMSRKRRHDEMMAMSASAQVTTPQNQHQVHQPLFQQSTHQTDLLLNQPLQISTAVTGFSRFPPRPPSTPPPSSLHGMPISHPMTIVPSDPLVPSVYEKARPTHLFYK</sequence>
<reference evidence="2" key="1">
    <citation type="submission" date="2018-11" db="EMBL/GenBank/DDBJ databases">
        <authorList>
            <consortium name="Pathogen Informatics"/>
        </authorList>
    </citation>
    <scope>NUCLEOTIDE SEQUENCE</scope>
</reference>
<protein>
    <submittedName>
        <fullName evidence="2">Uncharacterized protein</fullName>
    </submittedName>
</protein>
<feature type="region of interest" description="Disordered" evidence="1">
    <location>
        <begin position="53"/>
        <end position="88"/>
    </location>
</feature>
<dbReference type="Proteomes" id="UP000784294">
    <property type="component" value="Unassembled WGS sequence"/>
</dbReference>
<evidence type="ECO:0000313" key="3">
    <source>
        <dbReference type="Proteomes" id="UP000784294"/>
    </source>
</evidence>
<organism evidence="2 3">
    <name type="scientific">Protopolystoma xenopodis</name>
    <dbReference type="NCBI Taxonomy" id="117903"/>
    <lineage>
        <taxon>Eukaryota</taxon>
        <taxon>Metazoa</taxon>
        <taxon>Spiralia</taxon>
        <taxon>Lophotrochozoa</taxon>
        <taxon>Platyhelminthes</taxon>
        <taxon>Monogenea</taxon>
        <taxon>Polyopisthocotylea</taxon>
        <taxon>Polystomatidea</taxon>
        <taxon>Polystomatidae</taxon>
        <taxon>Protopolystoma</taxon>
    </lineage>
</organism>
<evidence type="ECO:0000313" key="2">
    <source>
        <dbReference type="EMBL" id="VEL24330.1"/>
    </source>
</evidence>
<name>A0A448WZQ7_9PLAT</name>
<dbReference type="EMBL" id="CAAALY010067147">
    <property type="protein sequence ID" value="VEL24330.1"/>
    <property type="molecule type" value="Genomic_DNA"/>
</dbReference>
<comment type="caution">
    <text evidence="2">The sequence shown here is derived from an EMBL/GenBank/DDBJ whole genome shotgun (WGS) entry which is preliminary data.</text>
</comment>